<comment type="function">
    <text evidence="4">Cytosolic inhibitor of vacuolar proteinase B (yscB), probably regulating protease B activity during limited proteolysis. PBI2 is a component of the LMA1 complex, which is involved in the facilitation of vesicle fusion such as homotypic vacuole and ER-derived COPII vesicle fusion with the Golgi.</text>
</comment>
<dbReference type="SUPFAM" id="SSF54897">
    <property type="entry name" value="Protease propeptides/inhibitors"/>
    <property type="match status" value="1"/>
</dbReference>
<keyword evidence="1" id="KW-0646">Protease inhibitor</keyword>
<keyword evidence="8" id="KW-1185">Reference proteome</keyword>
<gene>
    <name evidence="7" type="ORF">KQ657_003075</name>
</gene>
<reference evidence="7" key="1">
    <citation type="submission" date="2021-03" db="EMBL/GenBank/DDBJ databases">
        <authorList>
            <person name="Palmer J.M."/>
        </authorList>
    </citation>
    <scope>NUCLEOTIDE SEQUENCE</scope>
    <source>
        <strain evidence="7">ARV_011</strain>
    </source>
</reference>
<evidence type="ECO:0000313" key="8">
    <source>
        <dbReference type="Proteomes" id="UP000790833"/>
    </source>
</evidence>
<dbReference type="FunFam" id="3.30.70.80:FF:000005">
    <property type="entry name" value="Proteinase inhibitor I2B"/>
    <property type="match status" value="1"/>
</dbReference>
<keyword evidence="2" id="KW-0722">Serine protease inhibitor</keyword>
<dbReference type="GeneID" id="66116449"/>
<comment type="subunit">
    <text evidence="5">Part of the heterodimeric LMA1 complex together with the thioredoxin II/TRX2. LMA1 binds to the ATPase SEC18.</text>
</comment>
<dbReference type="Proteomes" id="UP000790833">
    <property type="component" value="Unassembled WGS sequence"/>
</dbReference>
<dbReference type="InterPro" id="IPR010259">
    <property type="entry name" value="S8pro/Inhibitor_I9"/>
</dbReference>
<evidence type="ECO:0000256" key="4">
    <source>
        <dbReference type="ARBA" id="ARBA00054668"/>
    </source>
</evidence>
<evidence type="ECO:0000256" key="1">
    <source>
        <dbReference type="ARBA" id="ARBA00022690"/>
    </source>
</evidence>
<protein>
    <recommendedName>
        <fullName evidence="6">Inhibitor I9 domain-containing protein</fullName>
    </recommendedName>
</protein>
<dbReference type="AlphaFoldDB" id="A0A9P7V585"/>
<evidence type="ECO:0000259" key="6">
    <source>
        <dbReference type="Pfam" id="PF05922"/>
    </source>
</evidence>
<dbReference type="Gene3D" id="3.30.70.80">
    <property type="entry name" value="Peptidase S8 propeptide/proteinase inhibitor I9"/>
    <property type="match status" value="1"/>
</dbReference>
<accession>A0A9P7V585</accession>
<dbReference type="GO" id="GO:0042144">
    <property type="term" value="P:vacuole fusion, non-autophagic"/>
    <property type="evidence" value="ECO:0007669"/>
    <property type="project" value="TreeGrafter"/>
</dbReference>
<dbReference type="GO" id="GO:0004867">
    <property type="term" value="F:serine-type endopeptidase inhibitor activity"/>
    <property type="evidence" value="ECO:0007669"/>
    <property type="project" value="UniProtKB-KW"/>
</dbReference>
<evidence type="ECO:0000256" key="3">
    <source>
        <dbReference type="ARBA" id="ARBA00038069"/>
    </source>
</evidence>
<dbReference type="PANTHER" id="PTHR28288:SF2">
    <property type="entry name" value="PROTEASE B INHIBITOR 2"/>
    <property type="match status" value="1"/>
</dbReference>
<dbReference type="OrthoDB" id="5518345at2759"/>
<dbReference type="InterPro" id="IPR052471">
    <property type="entry name" value="PBI_I9"/>
</dbReference>
<dbReference type="EMBL" id="JAHMUF010000028">
    <property type="protein sequence ID" value="KAG7191480.1"/>
    <property type="molecule type" value="Genomic_DNA"/>
</dbReference>
<proteinExistence type="inferred from homology"/>
<feature type="domain" description="Inhibitor I9" evidence="6">
    <location>
        <begin position="46"/>
        <end position="114"/>
    </location>
</feature>
<dbReference type="Pfam" id="PF05922">
    <property type="entry name" value="Inhibitor_I9"/>
    <property type="match status" value="1"/>
</dbReference>
<dbReference type="RefSeq" id="XP_043047032.1">
    <property type="nucleotide sequence ID" value="XM_043193811.1"/>
</dbReference>
<organism evidence="7 8">
    <name type="scientific">Scheffersomyces spartinae</name>
    <dbReference type="NCBI Taxonomy" id="45513"/>
    <lineage>
        <taxon>Eukaryota</taxon>
        <taxon>Fungi</taxon>
        <taxon>Dikarya</taxon>
        <taxon>Ascomycota</taxon>
        <taxon>Saccharomycotina</taxon>
        <taxon>Pichiomycetes</taxon>
        <taxon>Debaryomycetaceae</taxon>
        <taxon>Scheffersomyces</taxon>
    </lineage>
</organism>
<dbReference type="InterPro" id="IPR037045">
    <property type="entry name" value="S8pro/Inhibitor_I9_sf"/>
</dbReference>
<evidence type="ECO:0000313" key="7">
    <source>
        <dbReference type="EMBL" id="KAG7191480.1"/>
    </source>
</evidence>
<name>A0A9P7V585_9ASCO</name>
<evidence type="ECO:0000256" key="2">
    <source>
        <dbReference type="ARBA" id="ARBA00022900"/>
    </source>
</evidence>
<comment type="caution">
    <text evidence="7">The sequence shown here is derived from an EMBL/GenBank/DDBJ whole genome shotgun (WGS) entry which is preliminary data.</text>
</comment>
<dbReference type="PANTHER" id="PTHR28288">
    <property type="entry name" value="PROTEASE B INHIBITOR 2"/>
    <property type="match status" value="1"/>
</dbReference>
<sequence length="114" mass="12393">MANLKSYSLLLISALGIFVLYTLTANSYPTTAASTPTSTSASIMSQYIVTLKENADDSAITKVKESIQKLGGEIVSEYSLIKGFVIKLPEIHTDSVKKLDSVATFEEDQEVKIQ</sequence>
<evidence type="ECO:0000256" key="5">
    <source>
        <dbReference type="ARBA" id="ARBA00062658"/>
    </source>
</evidence>
<comment type="similarity">
    <text evidence="3">Belongs to the protease inhibitor I9 family.</text>
</comment>